<evidence type="ECO:0000256" key="14">
    <source>
        <dbReference type="SAM" id="MobiDB-lite"/>
    </source>
</evidence>
<dbReference type="CDD" id="cd06429">
    <property type="entry name" value="GT8_like_1"/>
    <property type="match status" value="1"/>
</dbReference>
<dbReference type="InterPro" id="IPR029993">
    <property type="entry name" value="GAUT"/>
</dbReference>
<evidence type="ECO:0000256" key="5">
    <source>
        <dbReference type="ARBA" id="ARBA00022679"/>
    </source>
</evidence>
<keyword evidence="8" id="KW-1133">Transmembrane helix</keyword>
<dbReference type="Gene3D" id="3.90.550.10">
    <property type="entry name" value="Spore Coat Polysaccharide Biosynthesis Protein SpsA, Chain A"/>
    <property type="match status" value="1"/>
</dbReference>
<evidence type="ECO:0000256" key="7">
    <source>
        <dbReference type="ARBA" id="ARBA00022968"/>
    </source>
</evidence>
<keyword evidence="7" id="KW-0735">Signal-anchor</keyword>
<keyword evidence="16" id="KW-1185">Reference proteome</keyword>
<evidence type="ECO:0000256" key="9">
    <source>
        <dbReference type="ARBA" id="ARBA00023034"/>
    </source>
</evidence>
<dbReference type="EMBL" id="JARAOO010000003">
    <property type="protein sequence ID" value="KAJ7977303.1"/>
    <property type="molecule type" value="Genomic_DNA"/>
</dbReference>
<dbReference type="GO" id="GO:0000139">
    <property type="term" value="C:Golgi membrane"/>
    <property type="evidence" value="ECO:0007669"/>
    <property type="project" value="UniProtKB-SubCell"/>
</dbReference>
<comment type="pathway">
    <text evidence="2 13">Glycan metabolism; pectin biosynthesis.</text>
</comment>
<keyword evidence="5" id="KW-0808">Transferase</keyword>
<feature type="region of interest" description="Disordered" evidence="14">
    <location>
        <begin position="151"/>
        <end position="188"/>
    </location>
</feature>
<reference evidence="15" key="1">
    <citation type="journal article" date="2023" name="Science">
        <title>Elucidation of the pathway for biosynthesis of saponin adjuvants from the soapbark tree.</title>
        <authorList>
            <person name="Reed J."/>
            <person name="Orme A."/>
            <person name="El-Demerdash A."/>
            <person name="Owen C."/>
            <person name="Martin L.B.B."/>
            <person name="Misra R.C."/>
            <person name="Kikuchi S."/>
            <person name="Rejzek M."/>
            <person name="Martin A.C."/>
            <person name="Harkess A."/>
            <person name="Leebens-Mack J."/>
            <person name="Louveau T."/>
            <person name="Stephenson M.J."/>
            <person name="Osbourn A."/>
        </authorList>
    </citation>
    <scope>NUCLEOTIDE SEQUENCE</scope>
    <source>
        <strain evidence="15">S10</strain>
    </source>
</reference>
<evidence type="ECO:0000256" key="3">
    <source>
        <dbReference type="ARBA" id="ARBA00006351"/>
    </source>
</evidence>
<evidence type="ECO:0000313" key="16">
    <source>
        <dbReference type="Proteomes" id="UP001163823"/>
    </source>
</evidence>
<keyword evidence="9 13" id="KW-0333">Golgi apparatus</keyword>
<evidence type="ECO:0000256" key="10">
    <source>
        <dbReference type="ARBA" id="ARBA00023136"/>
    </source>
</evidence>
<evidence type="ECO:0000313" key="15">
    <source>
        <dbReference type="EMBL" id="KAJ7977303.1"/>
    </source>
</evidence>
<organism evidence="15 16">
    <name type="scientific">Quillaja saponaria</name>
    <name type="common">Soap bark tree</name>
    <dbReference type="NCBI Taxonomy" id="32244"/>
    <lineage>
        <taxon>Eukaryota</taxon>
        <taxon>Viridiplantae</taxon>
        <taxon>Streptophyta</taxon>
        <taxon>Embryophyta</taxon>
        <taxon>Tracheophyta</taxon>
        <taxon>Spermatophyta</taxon>
        <taxon>Magnoliopsida</taxon>
        <taxon>eudicotyledons</taxon>
        <taxon>Gunneridae</taxon>
        <taxon>Pentapetalae</taxon>
        <taxon>rosids</taxon>
        <taxon>fabids</taxon>
        <taxon>Fabales</taxon>
        <taxon>Quillajaceae</taxon>
        <taxon>Quillaja</taxon>
    </lineage>
</organism>
<comment type="subcellular location">
    <subcellularLocation>
        <location evidence="1 13">Golgi apparatus membrane</location>
        <topology evidence="1 13">Single-pass type II membrane protein</topology>
    </subcellularLocation>
</comment>
<accession>A0AAD7VIT5</accession>
<keyword evidence="10" id="KW-0472">Membrane</keyword>
<dbReference type="InterPro" id="IPR002495">
    <property type="entry name" value="Glyco_trans_8"/>
</dbReference>
<dbReference type="FunFam" id="3.90.550.10:FF:000056">
    <property type="entry name" value="Hexosyltransferase"/>
    <property type="match status" value="1"/>
</dbReference>
<evidence type="ECO:0000256" key="11">
    <source>
        <dbReference type="ARBA" id="ARBA00023180"/>
    </source>
</evidence>
<proteinExistence type="inferred from homology"/>
<feature type="compositionally biased region" description="Polar residues" evidence="14">
    <location>
        <begin position="173"/>
        <end position="184"/>
    </location>
</feature>
<dbReference type="EC" id="2.4.1.-" evidence="13"/>
<dbReference type="AlphaFoldDB" id="A0AAD7VIT5"/>
<protein>
    <recommendedName>
        <fullName evidence="13">Hexosyltransferase</fullName>
        <ecNumber evidence="13">2.4.1.-</ecNumber>
    </recommendedName>
</protein>
<dbReference type="PANTHER" id="PTHR32116:SF0">
    <property type="entry name" value="GALACTURONOSYLTRANSFERASE 6-RELATED"/>
    <property type="match status" value="1"/>
</dbReference>
<keyword evidence="12 13" id="KW-0961">Cell wall biogenesis/degradation</keyword>
<dbReference type="PANTHER" id="PTHR32116">
    <property type="entry name" value="GALACTURONOSYLTRANSFERASE 4-RELATED"/>
    <property type="match status" value="1"/>
</dbReference>
<evidence type="ECO:0000256" key="12">
    <source>
        <dbReference type="ARBA" id="ARBA00023316"/>
    </source>
</evidence>
<comment type="similarity">
    <text evidence="3 13">Belongs to the glycosyltransferase 8 family.</text>
</comment>
<gene>
    <name evidence="15" type="ORF">O6P43_006952</name>
</gene>
<sequence>MKKFRRCQRILILSLLSVSVIAPIIFVSHKLKVLTAIGRKDSIEDLSSIKYRTDILRLNAVGKENVEELEEPTHLVFEDKDFLSAVNLIFKKNNSSEESIAAEDISNVFERNVSGTNHERREYQKFQHEEISSVAGEEEKFNQTMVPHAHIKSQPHRMSNENIEETKREESSKSAARNGQNVHSQSRKELKLRIKEMERAIGEFTKDSDLSRSALQKMRYMESSLSKASRVFPDCSAMAAMLRAMTSTAEEQVRSRRNEVDYLVHLAARTTPKGLHCLSMRLTAQFFALQPEERKFPAVKNANDPEFYHYAVLSDNVLACAVVVNSTVSTSTEPEKIVFHVVTNSLNLPAISMWFLLNPPGKATIQIQSIDSFKWLSKDNNWMKGHSSDPRFTSELNHLRFHLPDVFPALNKIVLFDHDVVVQRDLTRLWKTNMKGKVIGVVESCREHEASFHRIDMLINFSDPFVAKKFDGSACAWAFGMNLFDLKEWRRQNLTAIYLKYLQMGSKRPLWTAGSLPLGWVTFYKKTVALDRQWHVFGLGYDSGVEQGDIEKAAVIHYDGVRKPWLDIAVGRYKGYWSKFVKYDHPHLQQCNLHG</sequence>
<dbReference type="GO" id="GO:0047262">
    <property type="term" value="F:polygalacturonate 4-alpha-galacturonosyltransferase activity"/>
    <property type="evidence" value="ECO:0007669"/>
    <property type="project" value="InterPro"/>
</dbReference>
<dbReference type="Proteomes" id="UP001163823">
    <property type="component" value="Chromosome 3"/>
</dbReference>
<evidence type="ECO:0000256" key="6">
    <source>
        <dbReference type="ARBA" id="ARBA00022692"/>
    </source>
</evidence>
<dbReference type="InterPro" id="IPR029044">
    <property type="entry name" value="Nucleotide-diphossugar_trans"/>
</dbReference>
<name>A0AAD7VIT5_QUISA</name>
<dbReference type="GO" id="GO:0071555">
    <property type="term" value="P:cell wall organization"/>
    <property type="evidence" value="ECO:0007669"/>
    <property type="project" value="UniProtKB-KW"/>
</dbReference>
<evidence type="ECO:0000256" key="8">
    <source>
        <dbReference type="ARBA" id="ARBA00022989"/>
    </source>
</evidence>
<comment type="caution">
    <text evidence="15">The sequence shown here is derived from an EMBL/GenBank/DDBJ whole genome shotgun (WGS) entry which is preliminary data.</text>
</comment>
<evidence type="ECO:0000256" key="2">
    <source>
        <dbReference type="ARBA" id="ARBA00004877"/>
    </source>
</evidence>
<keyword evidence="4 13" id="KW-0328">Glycosyltransferase</keyword>
<keyword evidence="6" id="KW-0812">Transmembrane</keyword>
<evidence type="ECO:0000256" key="1">
    <source>
        <dbReference type="ARBA" id="ARBA00004323"/>
    </source>
</evidence>
<evidence type="ECO:0000256" key="4">
    <source>
        <dbReference type="ARBA" id="ARBA00022676"/>
    </source>
</evidence>
<dbReference type="KEGG" id="qsa:O6P43_006952"/>
<dbReference type="SUPFAM" id="SSF53448">
    <property type="entry name" value="Nucleotide-diphospho-sugar transferases"/>
    <property type="match status" value="1"/>
</dbReference>
<keyword evidence="11" id="KW-0325">Glycoprotein</keyword>
<dbReference type="Pfam" id="PF01501">
    <property type="entry name" value="Glyco_transf_8"/>
    <property type="match status" value="1"/>
</dbReference>
<dbReference type="Pfam" id="PF25557">
    <property type="entry name" value="GAUT_1"/>
    <property type="match status" value="1"/>
</dbReference>
<evidence type="ECO:0000256" key="13">
    <source>
        <dbReference type="RuleBase" id="RU362027"/>
    </source>
</evidence>